<accession>A0A497E7V3</accession>
<keyword evidence="1" id="KW-0175">Coiled coil</keyword>
<reference evidence="2 3" key="1">
    <citation type="submission" date="2018-06" db="EMBL/GenBank/DDBJ databases">
        <title>Extensive metabolic versatility and redundancy in microbially diverse, dynamic hydrothermal sediments.</title>
        <authorList>
            <person name="Dombrowski N."/>
            <person name="Teske A."/>
            <person name="Baker B.J."/>
        </authorList>
    </citation>
    <scope>NUCLEOTIDE SEQUENCE [LARGE SCALE GENOMIC DNA]</scope>
    <source>
        <strain evidence="2">B47_G16</strain>
    </source>
</reference>
<evidence type="ECO:0000313" key="3">
    <source>
        <dbReference type="Proteomes" id="UP000279422"/>
    </source>
</evidence>
<organism evidence="2 3">
    <name type="scientific">Aerophobetes bacterium</name>
    <dbReference type="NCBI Taxonomy" id="2030807"/>
    <lineage>
        <taxon>Bacteria</taxon>
        <taxon>Candidatus Aerophobota</taxon>
    </lineage>
</organism>
<comment type="caution">
    <text evidence="2">The sequence shown here is derived from an EMBL/GenBank/DDBJ whole genome shotgun (WGS) entry which is preliminary data.</text>
</comment>
<gene>
    <name evidence="2" type="ORF">DRJ00_02025</name>
</gene>
<sequence length="141" mass="15421">MGGYGHRNMYYLTGLPGWMRFGFSPGWLGRSPTGLGPAANYLMTGQWPTPQAQAYWQAMQSGQMPYPAFGGFGAMPYAYPGSGSMTGSSSFQSAGPAMGMSPFGPQMSREQELDFLRNQANALKNQIEQINSRIKELEESK</sequence>
<dbReference type="AlphaFoldDB" id="A0A497E7V3"/>
<name>A0A497E7V3_UNCAE</name>
<feature type="coiled-coil region" evidence="1">
    <location>
        <begin position="106"/>
        <end position="140"/>
    </location>
</feature>
<dbReference type="EMBL" id="QMPZ01000013">
    <property type="protein sequence ID" value="RLE10257.1"/>
    <property type="molecule type" value="Genomic_DNA"/>
</dbReference>
<evidence type="ECO:0000313" key="2">
    <source>
        <dbReference type="EMBL" id="RLE10257.1"/>
    </source>
</evidence>
<protein>
    <recommendedName>
        <fullName evidence="4">DUF5320 domain-containing protein</fullName>
    </recommendedName>
</protein>
<dbReference type="Proteomes" id="UP000279422">
    <property type="component" value="Unassembled WGS sequence"/>
</dbReference>
<evidence type="ECO:0000256" key="1">
    <source>
        <dbReference type="SAM" id="Coils"/>
    </source>
</evidence>
<proteinExistence type="predicted"/>
<evidence type="ECO:0008006" key="4">
    <source>
        <dbReference type="Google" id="ProtNLM"/>
    </source>
</evidence>